<proteinExistence type="predicted"/>
<name>A0ABY9PF61_9GAMM</name>
<dbReference type="Proteomes" id="UP001229313">
    <property type="component" value="Chromosome"/>
</dbReference>
<gene>
    <name evidence="1" type="ORF">RDV84_12850</name>
</gene>
<protein>
    <submittedName>
        <fullName evidence="1">Immunity 26/phosphotriesterase HocA family protein</fullName>
    </submittedName>
</protein>
<evidence type="ECO:0000313" key="1">
    <source>
        <dbReference type="EMBL" id="WMT05688.1"/>
    </source>
</evidence>
<sequence length="151" mass="16479">MRHKYSEGTWFAVPLRNGGFATGVVTRKSKKGGIIVAHYFGPQRDTPSTMDEVESHSAAYALIVLRSGDISIKKGLWPTIGHTPNFSIEEWPTPLFIRKQEIGGMAYAMAYDDGDVSVLLHEELVAYDENLSPDGLHGDGAVELILTSAST</sequence>
<accession>A0ABY9PF61</accession>
<dbReference type="InterPro" id="IPR029278">
    <property type="entry name" value="Imm26"/>
</dbReference>
<reference evidence="1 2" key="1">
    <citation type="submission" date="2023-08" db="EMBL/GenBank/DDBJ databases">
        <title>The whole genome sequence of Lysobacter yananisis.</title>
        <authorList>
            <person name="Sun H."/>
        </authorList>
    </citation>
    <scope>NUCLEOTIDE SEQUENCE [LARGE SCALE GENOMIC DNA]</scope>
    <source>
        <strain evidence="1 2">SNNU513</strain>
    </source>
</reference>
<evidence type="ECO:0000313" key="2">
    <source>
        <dbReference type="Proteomes" id="UP001229313"/>
    </source>
</evidence>
<dbReference type="EMBL" id="CP133568">
    <property type="protein sequence ID" value="WMT05688.1"/>
    <property type="molecule type" value="Genomic_DNA"/>
</dbReference>
<dbReference type="Pfam" id="PF15428">
    <property type="entry name" value="Imm26"/>
    <property type="match status" value="1"/>
</dbReference>
<keyword evidence="2" id="KW-1185">Reference proteome</keyword>
<organism evidence="1 2">
    <name type="scientific">Lysobacter yananisis</name>
    <dbReference type="NCBI Taxonomy" id="1003114"/>
    <lineage>
        <taxon>Bacteria</taxon>
        <taxon>Pseudomonadati</taxon>
        <taxon>Pseudomonadota</taxon>
        <taxon>Gammaproteobacteria</taxon>
        <taxon>Lysobacterales</taxon>
        <taxon>Lysobacteraceae</taxon>
        <taxon>Lysobacter</taxon>
    </lineage>
</organism>
<dbReference type="RefSeq" id="WP_309153619.1">
    <property type="nucleotide sequence ID" value="NZ_CP133568.1"/>
</dbReference>